<proteinExistence type="inferred from homology"/>
<feature type="site" description="Interaction with target DNA" evidence="6">
    <location>
        <position position="79"/>
    </location>
</feature>
<keyword evidence="8" id="KW-1185">Reference proteome</keyword>
<evidence type="ECO:0000256" key="6">
    <source>
        <dbReference type="HAMAP-Rule" id="MF_00801"/>
    </source>
</evidence>
<dbReference type="GO" id="GO:0016891">
    <property type="term" value="F:RNA endonuclease activity producing 5'-phosphomonoesters, hydrolytic mechanism"/>
    <property type="evidence" value="ECO:0007669"/>
    <property type="project" value="TreeGrafter"/>
</dbReference>
<comment type="subcellular location">
    <subcellularLocation>
        <location evidence="1 6">Cytoplasm</location>
    </subcellularLocation>
</comment>
<evidence type="ECO:0000313" key="8">
    <source>
        <dbReference type="Proteomes" id="UP000251213"/>
    </source>
</evidence>
<sequence length="229" mass="26109">MHVNYIHSFDLKKSQMKEIQFQLAKNIQIIPYTSMPKTVCGVDLAYFDNQAVAVIVVMDFATRQTIETVYHVDHISYDYVPGLLAFREIPIFLKAWEKMQSNPDIVFFDGNGILHPNRVGIATHASFFIDKPTIGIAKTHFIGSYQELNKAKGSYENIYDGDEVIGAVLRTQTNVKPVFVSVGNRVTLQNALDFTMHFIGKESRIPEIIRQADLWTRKLRQAILQDKSV</sequence>
<dbReference type="Pfam" id="PF04493">
    <property type="entry name" value="Endonuclease_5"/>
    <property type="match status" value="1"/>
</dbReference>
<comment type="function">
    <text evidence="6">DNA repair enzyme involved in the repair of deaminated bases. Selectively cleaves double-stranded DNA at the second phosphodiester bond 3' to a deoxyinosine leaving behind the intact lesion on the nicked DNA.</text>
</comment>
<comment type="similarity">
    <text evidence="6">Belongs to the endonuclease V family.</text>
</comment>
<gene>
    <name evidence="6" type="primary">nfi</name>
    <name evidence="7" type="ORF">DL897_02700</name>
</gene>
<keyword evidence="6" id="KW-0227">DNA damage</keyword>
<comment type="caution">
    <text evidence="7">The sequence shown here is derived from an EMBL/GenBank/DDBJ whole genome shotgun (WGS) entry which is preliminary data.</text>
</comment>
<protein>
    <recommendedName>
        <fullName evidence="6">Endonuclease V</fullName>
        <ecNumber evidence="6">3.1.21.7</ecNumber>
    </recommendedName>
    <alternativeName>
        <fullName evidence="6">Deoxyinosine 3'endonuclease</fullName>
    </alternativeName>
    <alternativeName>
        <fullName evidence="6">Deoxyribonuclease V</fullName>
        <shortName evidence="6">DNase V</shortName>
    </alternativeName>
</protein>
<reference evidence="7 8" key="1">
    <citation type="submission" date="2018-06" db="EMBL/GenBank/DDBJ databases">
        <title>Thermoflavimicrobium daqus sp. nov., a thermophilic microbe isolated from Moutai-flavour Daqu.</title>
        <authorList>
            <person name="Wang X."/>
            <person name="Zhou H."/>
        </authorList>
    </citation>
    <scope>NUCLEOTIDE SEQUENCE [LARGE SCALE GENOMIC DNA]</scope>
    <source>
        <strain evidence="7 8">FBKL4.011</strain>
    </source>
</reference>
<feature type="binding site" evidence="6">
    <location>
        <position position="43"/>
    </location>
    <ligand>
        <name>Mg(2+)</name>
        <dbReference type="ChEBI" id="CHEBI:18420"/>
    </ligand>
</feature>
<dbReference type="HAMAP" id="MF_00801">
    <property type="entry name" value="Endonuclease_5"/>
    <property type="match status" value="1"/>
</dbReference>
<organism evidence="7 8">
    <name type="scientific">Thermoflavimicrobium daqui</name>
    <dbReference type="NCBI Taxonomy" id="2137476"/>
    <lineage>
        <taxon>Bacteria</taxon>
        <taxon>Bacillati</taxon>
        <taxon>Bacillota</taxon>
        <taxon>Bacilli</taxon>
        <taxon>Bacillales</taxon>
        <taxon>Thermoactinomycetaceae</taxon>
        <taxon>Thermoflavimicrobium</taxon>
    </lineage>
</organism>
<keyword evidence="2 6" id="KW-0963">Cytoplasm</keyword>
<evidence type="ECO:0000256" key="3">
    <source>
        <dbReference type="ARBA" id="ARBA00022722"/>
    </source>
</evidence>
<dbReference type="AlphaFoldDB" id="A0A364KA02"/>
<evidence type="ECO:0000256" key="5">
    <source>
        <dbReference type="ARBA" id="ARBA00022801"/>
    </source>
</evidence>
<evidence type="ECO:0000256" key="2">
    <source>
        <dbReference type="ARBA" id="ARBA00022490"/>
    </source>
</evidence>
<keyword evidence="3 6" id="KW-0540">Nuclease</keyword>
<dbReference type="GO" id="GO:0006281">
    <property type="term" value="P:DNA repair"/>
    <property type="evidence" value="ECO:0007669"/>
    <property type="project" value="UniProtKB-UniRule"/>
</dbReference>
<dbReference type="GO" id="GO:0000287">
    <property type="term" value="F:magnesium ion binding"/>
    <property type="evidence" value="ECO:0007669"/>
    <property type="project" value="UniProtKB-UniRule"/>
</dbReference>
<keyword evidence="6" id="KW-0460">Magnesium</keyword>
<keyword evidence="4 6" id="KW-0255">Endonuclease</keyword>
<keyword evidence="5 6" id="KW-0378">Hydrolase</keyword>
<dbReference type="CDD" id="cd06559">
    <property type="entry name" value="Endonuclease_V"/>
    <property type="match status" value="1"/>
</dbReference>
<dbReference type="GO" id="GO:0005737">
    <property type="term" value="C:cytoplasm"/>
    <property type="evidence" value="ECO:0007669"/>
    <property type="project" value="UniProtKB-SubCell"/>
</dbReference>
<comment type="cofactor">
    <cofactor evidence="6">
        <name>Mg(2+)</name>
        <dbReference type="ChEBI" id="CHEBI:18420"/>
    </cofactor>
</comment>
<dbReference type="GO" id="GO:0043737">
    <property type="term" value="F:deoxyribonuclease V activity"/>
    <property type="evidence" value="ECO:0007669"/>
    <property type="project" value="UniProtKB-UniRule"/>
</dbReference>
<feature type="binding site" evidence="6">
    <location>
        <position position="109"/>
    </location>
    <ligand>
        <name>Mg(2+)</name>
        <dbReference type="ChEBI" id="CHEBI:18420"/>
    </ligand>
</feature>
<reference evidence="7 8" key="2">
    <citation type="submission" date="2018-06" db="EMBL/GenBank/DDBJ databases">
        <authorList>
            <person name="Zhirakovskaya E."/>
        </authorList>
    </citation>
    <scope>NUCLEOTIDE SEQUENCE [LARGE SCALE GENOMIC DNA]</scope>
    <source>
        <strain evidence="7 8">FBKL4.011</strain>
    </source>
</reference>
<keyword evidence="6" id="KW-0234">DNA repair</keyword>
<evidence type="ECO:0000256" key="1">
    <source>
        <dbReference type="ARBA" id="ARBA00004496"/>
    </source>
</evidence>
<comment type="catalytic activity">
    <reaction evidence="6">
        <text>Endonucleolytic cleavage at apurinic or apyrimidinic sites to products with a 5'-phosphate.</text>
        <dbReference type="EC" id="3.1.21.7"/>
    </reaction>
</comment>
<dbReference type="Proteomes" id="UP000251213">
    <property type="component" value="Unassembled WGS sequence"/>
</dbReference>
<dbReference type="GO" id="GO:0003727">
    <property type="term" value="F:single-stranded RNA binding"/>
    <property type="evidence" value="ECO:0007669"/>
    <property type="project" value="TreeGrafter"/>
</dbReference>
<dbReference type="PANTHER" id="PTHR28511:SF1">
    <property type="entry name" value="ENDONUCLEASE V"/>
    <property type="match status" value="1"/>
</dbReference>
<keyword evidence="6" id="KW-0479">Metal-binding</keyword>
<accession>A0A364KA02</accession>
<dbReference type="InterPro" id="IPR007581">
    <property type="entry name" value="Endonuclease-V"/>
</dbReference>
<evidence type="ECO:0000256" key="4">
    <source>
        <dbReference type="ARBA" id="ARBA00022759"/>
    </source>
</evidence>
<dbReference type="Gene3D" id="3.30.2170.10">
    <property type="entry name" value="archaeoglobus fulgidus dsm 4304 superfamily"/>
    <property type="match status" value="1"/>
</dbReference>
<dbReference type="EMBL" id="QJKK01000001">
    <property type="protein sequence ID" value="RAL27125.1"/>
    <property type="molecule type" value="Genomic_DNA"/>
</dbReference>
<dbReference type="EC" id="3.1.21.7" evidence="6"/>
<dbReference type="PANTHER" id="PTHR28511">
    <property type="entry name" value="ENDONUCLEASE V"/>
    <property type="match status" value="1"/>
</dbReference>
<evidence type="ECO:0000313" key="7">
    <source>
        <dbReference type="EMBL" id="RAL27125.1"/>
    </source>
</evidence>
<name>A0A364KA02_9BACL</name>
<dbReference type="OrthoDB" id="9790916at2"/>